<evidence type="ECO:0000256" key="1">
    <source>
        <dbReference type="ARBA" id="ARBA00006432"/>
    </source>
</evidence>
<dbReference type="Proteomes" id="UP001501170">
    <property type="component" value="Unassembled WGS sequence"/>
</dbReference>
<dbReference type="NCBIfam" id="NF002937">
    <property type="entry name" value="PRK03584.1"/>
    <property type="match status" value="1"/>
</dbReference>
<evidence type="ECO:0000313" key="7">
    <source>
        <dbReference type="EMBL" id="GAA2365802.1"/>
    </source>
</evidence>
<dbReference type="InterPro" id="IPR005914">
    <property type="entry name" value="Acac_CoA_synth"/>
</dbReference>
<comment type="caution">
    <text evidence="7">The sequence shown here is derived from an EMBL/GenBank/DDBJ whole genome shotgun (WGS) entry which is preliminary data.</text>
</comment>
<evidence type="ECO:0000259" key="5">
    <source>
        <dbReference type="Pfam" id="PF00501"/>
    </source>
</evidence>
<sequence length="652" mass="70040">MTVFDRFAEKFSERAGAPLTSYDDVWQRSVTDLPGFWRCVWDFFALDEIAETPLGDGDDAVLADDTMPGAVWFPGTALNYVDVVLRHADLPGEAIVGLDEDGNRTSVTWAELPVRVGAVAHALREAGVGRGDVVAAYLPDIPEAVIAFLATASLGAIWSGCGQDYAPEGAAGRLAQLEPTVLVSAAGYRYNGKEVDKRADSVTLAGLLGDEVTHIMVGDPGAGDVGDPGAAVVRWSEVIADESRRPEPVKVAFDHPLWVLFSSGTTGRPKGIVHGHGGVVLEHLKAAAIQSDLDTESVFFWQTALSWMMWNYQVAGLLVGARIITYSGSPLYPDADRLWQIVADERVTFFGTSPGQLQASRKAGLHPGADHDLSALRLLGSTGSTLAADLFGWIDENVKAGLPVSSISGGTDVVSAFAGGTTGVEVVAGELSARYLGVGLESWSPSGRPLIGEVGEMVVTTPMPSMPVRFWSDPDGERYRKAYFAHEWEGEGPAKPVWRHGDWVTVTERGSLVIHGRSDATLNRHGIRMGSADIYEVVEGMPEIAEAFVLGVDGPDGKYWMPLFVTLVPGAELTDELSARVAAEVKTRLSPRHVPDEMILAPGIPHTRTGKKLEVPVTAILAGRSEVNVDPKSVDDYGLIEWYAEQGRAHRW</sequence>
<organism evidence="7 8">
    <name type="scientific">Gordonia cholesterolivorans</name>
    <dbReference type="NCBI Taxonomy" id="559625"/>
    <lineage>
        <taxon>Bacteria</taxon>
        <taxon>Bacillati</taxon>
        <taxon>Actinomycetota</taxon>
        <taxon>Actinomycetes</taxon>
        <taxon>Mycobacteriales</taxon>
        <taxon>Gordoniaceae</taxon>
        <taxon>Gordonia</taxon>
    </lineage>
</organism>
<reference evidence="7 8" key="1">
    <citation type="journal article" date="2019" name="Int. J. Syst. Evol. Microbiol.">
        <title>The Global Catalogue of Microorganisms (GCM) 10K type strain sequencing project: providing services to taxonomists for standard genome sequencing and annotation.</title>
        <authorList>
            <consortium name="The Broad Institute Genomics Platform"/>
            <consortium name="The Broad Institute Genome Sequencing Center for Infectious Disease"/>
            <person name="Wu L."/>
            <person name="Ma J."/>
        </authorList>
    </citation>
    <scope>NUCLEOTIDE SEQUENCE [LARGE SCALE GENOMIC DNA]</scope>
    <source>
        <strain evidence="7 8">JCM 16227</strain>
    </source>
</reference>
<dbReference type="Pfam" id="PF00501">
    <property type="entry name" value="AMP-binding"/>
    <property type="match status" value="1"/>
</dbReference>
<dbReference type="InterPro" id="IPR025110">
    <property type="entry name" value="AMP-bd_C"/>
</dbReference>
<dbReference type="Gene3D" id="3.40.50.12780">
    <property type="entry name" value="N-terminal domain of ligase-like"/>
    <property type="match status" value="1"/>
</dbReference>
<dbReference type="NCBIfam" id="TIGR01217">
    <property type="entry name" value="ac_ac_CoA_syn"/>
    <property type="match status" value="1"/>
</dbReference>
<dbReference type="InterPro" id="IPR042099">
    <property type="entry name" value="ANL_N_sf"/>
</dbReference>
<keyword evidence="2" id="KW-0436">Ligase</keyword>
<protein>
    <submittedName>
        <fullName evidence="7">AMP-binding protein</fullName>
    </submittedName>
</protein>
<dbReference type="InterPro" id="IPR045851">
    <property type="entry name" value="AMP-bd_C_sf"/>
</dbReference>
<evidence type="ECO:0000313" key="8">
    <source>
        <dbReference type="Proteomes" id="UP001501170"/>
    </source>
</evidence>
<dbReference type="EMBL" id="BAAARB010000001">
    <property type="protein sequence ID" value="GAA2365802.1"/>
    <property type="molecule type" value="Genomic_DNA"/>
</dbReference>
<accession>A0ABN3H0E4</accession>
<dbReference type="Gene3D" id="3.30.300.30">
    <property type="match status" value="1"/>
</dbReference>
<evidence type="ECO:0000256" key="4">
    <source>
        <dbReference type="ARBA" id="ARBA00022840"/>
    </source>
</evidence>
<evidence type="ECO:0000256" key="3">
    <source>
        <dbReference type="ARBA" id="ARBA00022741"/>
    </source>
</evidence>
<evidence type="ECO:0000259" key="6">
    <source>
        <dbReference type="Pfam" id="PF13193"/>
    </source>
</evidence>
<feature type="domain" description="AMP-dependent synthetase/ligase" evidence="5">
    <location>
        <begin position="97"/>
        <end position="460"/>
    </location>
</feature>
<evidence type="ECO:0000256" key="2">
    <source>
        <dbReference type="ARBA" id="ARBA00022598"/>
    </source>
</evidence>
<dbReference type="PROSITE" id="PS00455">
    <property type="entry name" value="AMP_BINDING"/>
    <property type="match status" value="1"/>
</dbReference>
<dbReference type="InterPro" id="IPR020845">
    <property type="entry name" value="AMP-binding_CS"/>
</dbReference>
<comment type="similarity">
    <text evidence="1">Belongs to the ATP-dependent AMP-binding enzyme family.</text>
</comment>
<keyword evidence="4" id="KW-0067">ATP-binding</keyword>
<name>A0ABN3H0E4_9ACTN</name>
<dbReference type="SUPFAM" id="SSF56801">
    <property type="entry name" value="Acetyl-CoA synthetase-like"/>
    <property type="match status" value="1"/>
</dbReference>
<dbReference type="PANTHER" id="PTHR42921">
    <property type="entry name" value="ACETOACETYL-COA SYNTHETASE"/>
    <property type="match status" value="1"/>
</dbReference>
<keyword evidence="8" id="KW-1185">Reference proteome</keyword>
<dbReference type="RefSeq" id="WP_346074677.1">
    <property type="nucleotide sequence ID" value="NZ_BAAARB010000001.1"/>
</dbReference>
<feature type="domain" description="AMP-binding enzyme C-terminal" evidence="6">
    <location>
        <begin position="537"/>
        <end position="611"/>
    </location>
</feature>
<dbReference type="Pfam" id="PF13193">
    <property type="entry name" value="AMP-binding_C"/>
    <property type="match status" value="1"/>
</dbReference>
<proteinExistence type="inferred from homology"/>
<dbReference type="PANTHER" id="PTHR42921:SF1">
    <property type="entry name" value="ACETOACETYL-COA SYNTHETASE"/>
    <property type="match status" value="1"/>
</dbReference>
<dbReference type="InterPro" id="IPR000873">
    <property type="entry name" value="AMP-dep_synth/lig_dom"/>
</dbReference>
<keyword evidence="3" id="KW-0547">Nucleotide-binding</keyword>
<gene>
    <name evidence="7" type="ORF">GCM10009855_01260</name>
</gene>